<dbReference type="EMBL" id="QRZH01000013">
    <property type="protein sequence ID" value="RGV51439.1"/>
    <property type="molecule type" value="Genomic_DNA"/>
</dbReference>
<protein>
    <submittedName>
        <fullName evidence="1">Uncharacterized protein</fullName>
    </submittedName>
</protein>
<reference evidence="1 2" key="1">
    <citation type="submission" date="2018-08" db="EMBL/GenBank/DDBJ databases">
        <title>A genome reference for cultivated species of the human gut microbiota.</title>
        <authorList>
            <person name="Zou Y."/>
            <person name="Xue W."/>
            <person name="Luo G."/>
        </authorList>
    </citation>
    <scope>NUCLEOTIDE SEQUENCE [LARGE SCALE GENOMIC DNA]</scope>
    <source>
        <strain evidence="1 2">AF14-26</strain>
    </source>
</reference>
<name>A0A081TLC4_BACFG</name>
<dbReference type="Proteomes" id="UP000286270">
    <property type="component" value="Unassembled WGS sequence"/>
</dbReference>
<comment type="caution">
    <text evidence="1">The sequence shown here is derived from an EMBL/GenBank/DDBJ whole genome shotgun (WGS) entry which is preliminary data.</text>
</comment>
<gene>
    <name evidence="1" type="ORF">DWW08_14910</name>
</gene>
<dbReference type="AlphaFoldDB" id="A0A081TLC4"/>
<evidence type="ECO:0000313" key="1">
    <source>
        <dbReference type="EMBL" id="RGV51439.1"/>
    </source>
</evidence>
<sequence length="73" mass="8567">MLIGMTVWDYMKSVCLIITDGCFLFFSGKRLNMPYCAILTFGFAFNDMYDINDFYLVDICNISLRTKIYTLDF</sequence>
<proteinExistence type="predicted"/>
<organism evidence="1 2">
    <name type="scientific">Bacteroides fragilis</name>
    <dbReference type="NCBI Taxonomy" id="817"/>
    <lineage>
        <taxon>Bacteria</taxon>
        <taxon>Pseudomonadati</taxon>
        <taxon>Bacteroidota</taxon>
        <taxon>Bacteroidia</taxon>
        <taxon>Bacteroidales</taxon>
        <taxon>Bacteroidaceae</taxon>
        <taxon>Bacteroides</taxon>
    </lineage>
</organism>
<accession>A0A081TLC4</accession>
<evidence type="ECO:0000313" key="2">
    <source>
        <dbReference type="Proteomes" id="UP000286270"/>
    </source>
</evidence>